<dbReference type="AlphaFoldDB" id="W2CDI9"/>
<evidence type="ECO:0000313" key="1">
    <source>
        <dbReference type="EMBL" id="ETK04542.1"/>
    </source>
</evidence>
<dbReference type="PROSITE" id="PS51257">
    <property type="entry name" value="PROKAR_LIPOPROTEIN"/>
    <property type="match status" value="1"/>
</dbReference>
<reference evidence="1 2" key="1">
    <citation type="submission" date="2013-11" db="EMBL/GenBank/DDBJ databases">
        <title>Single cell genomics of uncultured Tannerella BU063 (oral taxon 286).</title>
        <authorList>
            <person name="Beall C.J."/>
            <person name="Campbell A.G."/>
            <person name="Griffen A.L."/>
            <person name="Podar M."/>
            <person name="Leys E.J."/>
        </authorList>
    </citation>
    <scope>NUCLEOTIDE SEQUENCE [LARGE SCALE GENOMIC DNA]</scope>
    <source>
        <strain evidence="1">Cell 5</strain>
    </source>
</reference>
<comment type="caution">
    <text evidence="1">The sequence shown here is derived from an EMBL/GenBank/DDBJ whole genome shotgun (WGS) entry which is preliminary data.</text>
</comment>
<gene>
    <name evidence="1" type="ORF">T229_08370</name>
</gene>
<dbReference type="EMBL" id="AYYC01000641">
    <property type="protein sequence ID" value="ETK04542.1"/>
    <property type="molecule type" value="Genomic_DNA"/>
</dbReference>
<proteinExistence type="predicted"/>
<sequence>MKTKFILLISALFLLLLMGAGCEKNPEDRGNSQNKKDITETIARHFKGVQGFSHFVYH</sequence>
<accession>W2CDI9</accession>
<organism evidence="1 2">
    <name type="scientific">Tannerella sp. oral taxon BU063 isolate Cell 5</name>
    <dbReference type="NCBI Taxonomy" id="1410950"/>
    <lineage>
        <taxon>Bacteria</taxon>
        <taxon>Pseudomonadati</taxon>
        <taxon>Bacteroidota</taxon>
        <taxon>Bacteroidia</taxon>
        <taxon>Bacteroidales</taxon>
        <taxon>Tannerellaceae</taxon>
        <taxon>Tannerella</taxon>
    </lineage>
</organism>
<dbReference type="Proteomes" id="UP000018872">
    <property type="component" value="Unassembled WGS sequence"/>
</dbReference>
<evidence type="ECO:0000313" key="2">
    <source>
        <dbReference type="Proteomes" id="UP000018872"/>
    </source>
</evidence>
<name>W2CDI9_9BACT</name>
<protein>
    <submittedName>
        <fullName evidence="1">Uncharacterized protein</fullName>
    </submittedName>
</protein>